<dbReference type="GO" id="GO:0005737">
    <property type="term" value="C:cytoplasm"/>
    <property type="evidence" value="ECO:0007669"/>
    <property type="project" value="TreeGrafter"/>
</dbReference>
<dbReference type="AlphaFoldDB" id="A0AAQ3T1J1"/>
<dbReference type="Proteomes" id="UP001341281">
    <property type="component" value="Chromosome 03"/>
</dbReference>
<dbReference type="PANTHER" id="PTHR12601:SF45">
    <property type="entry name" value="PROTEIN REDUCED CHLOROPLAST COVERAGE 3"/>
    <property type="match status" value="1"/>
</dbReference>
<dbReference type="InterPro" id="IPR027523">
    <property type="entry name" value="CLU_prot"/>
</dbReference>
<sequence length="260" mass="27625">MPLPAARSAEAAALCPVLVAPPPLSPSPALLGSASCCSKTNAQRGLLVAAILVEEASCIGVSDSLPLSLSCFLCLVAGQTCKPQRAREQVVVFLAVPSGSSFACCRSNIKQRMLPGCAGAALGGWDQGFASSKNGECPSYATSLWHHHQHRLFPLLPGVRQQAPAPLLPALNAATLPPVFPCIKGTNNSSPRSLEELTKMTHNFYDDTALPKLVADFASLELSPVDGRTMTDFKGTYYGSKQNDSKYNVWRAREARSLTL</sequence>
<name>A0AAQ3T1J1_PASNO</name>
<keyword evidence="2" id="KW-1185">Reference proteome</keyword>
<dbReference type="PANTHER" id="PTHR12601">
    <property type="entry name" value="EUKARYOTIC TRANSLATION INITIATION FACTOR 3 SUBUNIT EIF-3"/>
    <property type="match status" value="1"/>
</dbReference>
<feature type="non-terminal residue" evidence="1">
    <location>
        <position position="1"/>
    </location>
</feature>
<dbReference type="EMBL" id="CP144747">
    <property type="protein sequence ID" value="WVZ65213.1"/>
    <property type="molecule type" value="Genomic_DNA"/>
</dbReference>
<reference evidence="1 2" key="1">
    <citation type="submission" date="2024-02" db="EMBL/GenBank/DDBJ databases">
        <title>High-quality chromosome-scale genome assembly of Pensacola bahiagrass (Paspalum notatum Flugge var. saurae).</title>
        <authorList>
            <person name="Vega J.M."/>
            <person name="Podio M."/>
            <person name="Orjuela J."/>
            <person name="Siena L.A."/>
            <person name="Pessino S.C."/>
            <person name="Combes M.C."/>
            <person name="Mariac C."/>
            <person name="Albertini E."/>
            <person name="Pupilli F."/>
            <person name="Ortiz J.P.A."/>
            <person name="Leblanc O."/>
        </authorList>
    </citation>
    <scope>NUCLEOTIDE SEQUENCE [LARGE SCALE GENOMIC DNA]</scope>
    <source>
        <strain evidence="1">R1</strain>
        <tissue evidence="1">Leaf</tissue>
    </source>
</reference>
<accession>A0AAQ3T1J1</accession>
<organism evidence="1 2">
    <name type="scientific">Paspalum notatum var. saurae</name>
    <dbReference type="NCBI Taxonomy" id="547442"/>
    <lineage>
        <taxon>Eukaryota</taxon>
        <taxon>Viridiplantae</taxon>
        <taxon>Streptophyta</taxon>
        <taxon>Embryophyta</taxon>
        <taxon>Tracheophyta</taxon>
        <taxon>Spermatophyta</taxon>
        <taxon>Magnoliopsida</taxon>
        <taxon>Liliopsida</taxon>
        <taxon>Poales</taxon>
        <taxon>Poaceae</taxon>
        <taxon>PACMAD clade</taxon>
        <taxon>Panicoideae</taxon>
        <taxon>Andropogonodae</taxon>
        <taxon>Paspaleae</taxon>
        <taxon>Paspalinae</taxon>
        <taxon>Paspalum</taxon>
    </lineage>
</organism>
<proteinExistence type="predicted"/>
<evidence type="ECO:0000313" key="2">
    <source>
        <dbReference type="Proteomes" id="UP001341281"/>
    </source>
</evidence>
<protein>
    <submittedName>
        <fullName evidence="1">Uncharacterized protein</fullName>
    </submittedName>
</protein>
<gene>
    <name evidence="1" type="ORF">U9M48_014617</name>
</gene>
<evidence type="ECO:0000313" key="1">
    <source>
        <dbReference type="EMBL" id="WVZ65213.1"/>
    </source>
</evidence>